<dbReference type="InterPro" id="IPR015793">
    <property type="entry name" value="Pyrv_Knase_brl"/>
</dbReference>
<dbReference type="InterPro" id="IPR001697">
    <property type="entry name" value="Pyr_Knase"/>
</dbReference>
<keyword evidence="4" id="KW-0808">Transferase</keyword>
<keyword evidence="11 14" id="KW-0670">Pyruvate</keyword>
<keyword evidence="9" id="KW-0460">Magnesium</keyword>
<dbReference type="Gene3D" id="2.40.33.10">
    <property type="entry name" value="PK beta-barrel domain-like"/>
    <property type="match status" value="1"/>
</dbReference>
<keyword evidence="8" id="KW-0067">ATP-binding</keyword>
<evidence type="ECO:0000256" key="9">
    <source>
        <dbReference type="ARBA" id="ARBA00022842"/>
    </source>
</evidence>
<dbReference type="GO" id="GO:0016301">
    <property type="term" value="F:kinase activity"/>
    <property type="evidence" value="ECO:0007669"/>
    <property type="project" value="UniProtKB-KW"/>
</dbReference>
<organism evidence="14 15">
    <name type="scientific">Kibdelosporangium lantanae</name>
    <dbReference type="NCBI Taxonomy" id="1497396"/>
    <lineage>
        <taxon>Bacteria</taxon>
        <taxon>Bacillati</taxon>
        <taxon>Actinomycetota</taxon>
        <taxon>Actinomycetes</taxon>
        <taxon>Pseudonocardiales</taxon>
        <taxon>Pseudonocardiaceae</taxon>
        <taxon>Kibdelosporangium</taxon>
    </lineage>
</organism>
<evidence type="ECO:0000313" key="14">
    <source>
        <dbReference type="EMBL" id="MFD1051583.1"/>
    </source>
</evidence>
<evidence type="ECO:0000256" key="10">
    <source>
        <dbReference type="ARBA" id="ARBA00023152"/>
    </source>
</evidence>
<keyword evidence="6" id="KW-0547">Nucleotide-binding</keyword>
<gene>
    <name evidence="14" type="ORF">ACFQ1S_41555</name>
</gene>
<dbReference type="EC" id="2.7.1.40" evidence="3"/>
<proteinExistence type="inferred from homology"/>
<comment type="pathway">
    <text evidence="1">Carbohydrate degradation; glycolysis; pyruvate from D-glyceraldehyde 3-phosphate: step 5/5.</text>
</comment>
<dbReference type="InterPro" id="IPR015806">
    <property type="entry name" value="Pyrv_Knase_insert_dom_sf"/>
</dbReference>
<feature type="region of interest" description="Disordered" evidence="12">
    <location>
        <begin position="110"/>
        <end position="137"/>
    </location>
</feature>
<keyword evidence="7 14" id="KW-0418">Kinase</keyword>
<dbReference type="InterPro" id="IPR015813">
    <property type="entry name" value="Pyrv/PenolPyrv_kinase-like_dom"/>
</dbReference>
<evidence type="ECO:0000256" key="7">
    <source>
        <dbReference type="ARBA" id="ARBA00022777"/>
    </source>
</evidence>
<evidence type="ECO:0000259" key="13">
    <source>
        <dbReference type="Pfam" id="PF00224"/>
    </source>
</evidence>
<protein>
    <recommendedName>
        <fullName evidence="3">pyruvate kinase</fullName>
        <ecNumber evidence="3">2.7.1.40</ecNumber>
    </recommendedName>
</protein>
<evidence type="ECO:0000256" key="12">
    <source>
        <dbReference type="SAM" id="MobiDB-lite"/>
    </source>
</evidence>
<reference evidence="15" key="1">
    <citation type="journal article" date="2019" name="Int. J. Syst. Evol. Microbiol.">
        <title>The Global Catalogue of Microorganisms (GCM) 10K type strain sequencing project: providing services to taxonomists for standard genome sequencing and annotation.</title>
        <authorList>
            <consortium name="The Broad Institute Genomics Platform"/>
            <consortium name="The Broad Institute Genome Sequencing Center for Infectious Disease"/>
            <person name="Wu L."/>
            <person name="Ma J."/>
        </authorList>
    </citation>
    <scope>NUCLEOTIDE SEQUENCE [LARGE SCALE GENOMIC DNA]</scope>
    <source>
        <strain evidence="15">JCM 31486</strain>
    </source>
</reference>
<feature type="compositionally biased region" description="Polar residues" evidence="12">
    <location>
        <begin position="110"/>
        <end position="123"/>
    </location>
</feature>
<dbReference type="InterPro" id="IPR040442">
    <property type="entry name" value="Pyrv_kinase-like_dom_sf"/>
</dbReference>
<keyword evidence="10" id="KW-0324">Glycolysis</keyword>
<evidence type="ECO:0000256" key="8">
    <source>
        <dbReference type="ARBA" id="ARBA00022840"/>
    </source>
</evidence>
<dbReference type="SUPFAM" id="SSF51621">
    <property type="entry name" value="Phosphoenolpyruvate/pyruvate domain"/>
    <property type="match status" value="1"/>
</dbReference>
<dbReference type="EMBL" id="JBHTIS010003709">
    <property type="protein sequence ID" value="MFD1051583.1"/>
    <property type="molecule type" value="Genomic_DNA"/>
</dbReference>
<dbReference type="Gene3D" id="3.20.20.60">
    <property type="entry name" value="Phosphoenolpyruvate-binding domains"/>
    <property type="match status" value="1"/>
</dbReference>
<feature type="domain" description="Pyruvate kinase barrel" evidence="13">
    <location>
        <begin position="3"/>
        <end position="99"/>
    </location>
</feature>
<dbReference type="Proteomes" id="UP001597045">
    <property type="component" value="Unassembled WGS sequence"/>
</dbReference>
<evidence type="ECO:0000256" key="4">
    <source>
        <dbReference type="ARBA" id="ARBA00022679"/>
    </source>
</evidence>
<evidence type="ECO:0000256" key="5">
    <source>
        <dbReference type="ARBA" id="ARBA00022723"/>
    </source>
</evidence>
<dbReference type="PANTHER" id="PTHR11817">
    <property type="entry name" value="PYRUVATE KINASE"/>
    <property type="match status" value="1"/>
</dbReference>
<feature type="non-terminal residue" evidence="14">
    <location>
        <position position="137"/>
    </location>
</feature>
<comment type="similarity">
    <text evidence="2">Belongs to the pyruvate kinase family.</text>
</comment>
<keyword evidence="5" id="KW-0479">Metal-binding</keyword>
<accession>A0ABW3MN64</accession>
<evidence type="ECO:0000256" key="6">
    <source>
        <dbReference type="ARBA" id="ARBA00022741"/>
    </source>
</evidence>
<dbReference type="Pfam" id="PF00224">
    <property type="entry name" value="PK"/>
    <property type="match status" value="1"/>
</dbReference>
<sequence length="137" mass="14718">MSRRAKIVCTLGPAVSTPERLLELVEAGMDVARMNFSHGSHSDHKQVYDLVRAASDQTGHAVGIMGDLQGPKIRLGTFAAGPVEWATGEVVRVTVEDVAGTVKCCMMPGRSQNRTSTKRTCSSEMKRKTSSGLVNTL</sequence>
<evidence type="ECO:0000256" key="3">
    <source>
        <dbReference type="ARBA" id="ARBA00012142"/>
    </source>
</evidence>
<evidence type="ECO:0000256" key="11">
    <source>
        <dbReference type="ARBA" id="ARBA00023317"/>
    </source>
</evidence>
<keyword evidence="15" id="KW-1185">Reference proteome</keyword>
<name>A0ABW3MN64_9PSEU</name>
<evidence type="ECO:0000256" key="1">
    <source>
        <dbReference type="ARBA" id="ARBA00004997"/>
    </source>
</evidence>
<evidence type="ECO:0000313" key="15">
    <source>
        <dbReference type="Proteomes" id="UP001597045"/>
    </source>
</evidence>
<comment type="caution">
    <text evidence="14">The sequence shown here is derived from an EMBL/GenBank/DDBJ whole genome shotgun (WGS) entry which is preliminary data.</text>
</comment>
<evidence type="ECO:0000256" key="2">
    <source>
        <dbReference type="ARBA" id="ARBA00008663"/>
    </source>
</evidence>